<sequence length="127" mass="13671">MIKSFLKGLVVGSIAGGVGTLLTVPRSGNETREKLTKELEVATKTTQDLNASLNNFKKALLTTQQTAQEIIPAFTAGLEQDITDFKFQAEPRITQIKDQVTTLTNHANALAAIDPTTDNAVANSKEK</sequence>
<proteinExistence type="predicted"/>
<dbReference type="InterPro" id="IPR052928">
    <property type="entry name" value="Desiccation-related_membrane"/>
</dbReference>
<evidence type="ECO:0008006" key="3">
    <source>
        <dbReference type="Google" id="ProtNLM"/>
    </source>
</evidence>
<dbReference type="RefSeq" id="WP_071864577.1">
    <property type="nucleotide sequence ID" value="NZ_JBHLVQ010000022.1"/>
</dbReference>
<dbReference type="InterPro" id="IPR024623">
    <property type="entry name" value="YtxH"/>
</dbReference>
<dbReference type="PANTHER" id="PTHR35792">
    <property type="entry name" value="GENERAL STRESS PROTEIN"/>
    <property type="match status" value="1"/>
</dbReference>
<dbReference type="STRING" id="317010.RU96_GL002235"/>
<comment type="caution">
    <text evidence="1">The sequence shown here is derived from an EMBL/GenBank/DDBJ whole genome shotgun (WGS) entry which is preliminary data.</text>
</comment>
<dbReference type="EMBL" id="JXKG01000007">
    <property type="protein sequence ID" value="OJG15422.1"/>
    <property type="molecule type" value="Genomic_DNA"/>
</dbReference>
<protein>
    <recommendedName>
        <fullName evidence="3">General stress protein</fullName>
    </recommendedName>
</protein>
<gene>
    <name evidence="1" type="ORF">RU96_GL002235</name>
</gene>
<evidence type="ECO:0000313" key="2">
    <source>
        <dbReference type="Proteomes" id="UP000182835"/>
    </source>
</evidence>
<dbReference type="Proteomes" id="UP000182835">
    <property type="component" value="Unassembled WGS sequence"/>
</dbReference>
<accession>A0A1L8R6P9</accession>
<name>A0A1L8R6P9_9ENTE</name>
<dbReference type="OrthoDB" id="2139646at2"/>
<dbReference type="Pfam" id="PF12732">
    <property type="entry name" value="YtxH"/>
    <property type="match status" value="1"/>
</dbReference>
<evidence type="ECO:0000313" key="1">
    <source>
        <dbReference type="EMBL" id="OJG15422.1"/>
    </source>
</evidence>
<organism evidence="1 2">
    <name type="scientific">Enterococcus canintestini</name>
    <dbReference type="NCBI Taxonomy" id="317010"/>
    <lineage>
        <taxon>Bacteria</taxon>
        <taxon>Bacillati</taxon>
        <taxon>Bacillota</taxon>
        <taxon>Bacilli</taxon>
        <taxon>Lactobacillales</taxon>
        <taxon>Enterococcaceae</taxon>
        <taxon>Enterococcus</taxon>
    </lineage>
</organism>
<dbReference type="PANTHER" id="PTHR35792:SF1">
    <property type="entry name" value="SLL0268 PROTEIN"/>
    <property type="match status" value="1"/>
</dbReference>
<dbReference type="AlphaFoldDB" id="A0A1L8R6P9"/>
<reference evidence="1 2" key="1">
    <citation type="submission" date="2014-12" db="EMBL/GenBank/DDBJ databases">
        <title>Draft genome sequences of 29 type strains of Enterococci.</title>
        <authorList>
            <person name="Zhong Z."/>
            <person name="Sun Z."/>
            <person name="Liu W."/>
            <person name="Zhang W."/>
            <person name="Zhang H."/>
        </authorList>
    </citation>
    <scope>NUCLEOTIDE SEQUENCE [LARGE SCALE GENOMIC DNA]</scope>
    <source>
        <strain evidence="1 2">DSM 21207</strain>
    </source>
</reference>